<dbReference type="InterPro" id="IPR001085">
    <property type="entry name" value="Ser_HO-MeTrfase"/>
</dbReference>
<dbReference type="EC" id="2.1.2.1" evidence="10"/>
<feature type="site" description="Plays an important role in substrate specificity" evidence="10">
    <location>
        <position position="226"/>
    </location>
</feature>
<organism evidence="13 14">
    <name type="scientific">Ziziphus jujuba witches'-broom phytoplasma</name>
    <dbReference type="NCBI Taxonomy" id="135727"/>
    <lineage>
        <taxon>Bacteria</taxon>
        <taxon>Bacillati</taxon>
        <taxon>Mycoplasmatota</taxon>
        <taxon>Mollicutes</taxon>
        <taxon>Acholeplasmatales</taxon>
        <taxon>Acholeplasmataceae</taxon>
        <taxon>Candidatus Phytoplasma</taxon>
        <taxon>16SrV (Elm yellows group)</taxon>
    </lineage>
</organism>
<name>A0A660HN28_ZIZJU</name>
<dbReference type="InterPro" id="IPR015421">
    <property type="entry name" value="PyrdxlP-dep_Trfase_major"/>
</dbReference>
<dbReference type="GO" id="GO:0035999">
    <property type="term" value="P:tetrahydrofolate interconversion"/>
    <property type="evidence" value="ECO:0007669"/>
    <property type="project" value="UniProtKB-UniRule"/>
</dbReference>
<feature type="binding site" evidence="10">
    <location>
        <position position="242"/>
    </location>
    <ligand>
        <name>(6S)-5,6,7,8-tetrahydrofolate</name>
        <dbReference type="ChEBI" id="CHEBI:57453"/>
    </ligand>
</feature>
<dbReference type="FunFam" id="3.40.640.10:FF:000001">
    <property type="entry name" value="Serine hydroxymethyltransferase"/>
    <property type="match status" value="1"/>
</dbReference>
<dbReference type="GO" id="GO:0004372">
    <property type="term" value="F:glycine hydroxymethyltransferase activity"/>
    <property type="evidence" value="ECO:0007669"/>
    <property type="project" value="UniProtKB-UniRule"/>
</dbReference>
<sequence length="419" mass="47305">MDFLKNNHYEIFEIIRKEEERQGKHLELIASENFVSKSVLEAQGSVLTNKYAEGYPKKRYYDGCEYIDEIEQIAIEKVKKLFNVKFANVQPHSGSQANMAVFQSLLKPYDVILGMSLNDGGHLTHGHHVSFSGKFFNSYSYGVSQETETIDYQKLREIAHKVKPKLIIAGASSYSRIIDFQKFREIADEVGAYLMADIAHIAGLIAAKLHPCPFLAKADVVTSTTHKTLRGPRGGIILSNNEEVMKKINKGVFPGTQGGPLMHVIAAKAVAFEEALQENFNIYQQQILKNSLSLADTFSKLGHRLVSGKTENHLILIDLKYKYPNLNGKLASEALQKANIIVNKNVIPFDKEKVFNASGIRIGTPAMTTRGFEEKEFIEVAYLIDEILNNYQNEEVIEKVRQKVLLLTNKFPIYKKNNF</sequence>
<dbReference type="InterPro" id="IPR049943">
    <property type="entry name" value="Ser_HO-MeTrfase-like"/>
</dbReference>
<proteinExistence type="inferred from homology"/>
<dbReference type="PROSITE" id="PS00096">
    <property type="entry name" value="SHMT"/>
    <property type="match status" value="1"/>
</dbReference>
<evidence type="ECO:0000256" key="11">
    <source>
        <dbReference type="PIRSR" id="PIRSR000412-50"/>
    </source>
</evidence>
<dbReference type="PANTHER" id="PTHR11680:SF35">
    <property type="entry name" value="SERINE HYDROXYMETHYLTRANSFERASE 1"/>
    <property type="match status" value="1"/>
</dbReference>
<dbReference type="AlphaFoldDB" id="A0A660HN28"/>
<comment type="function">
    <text evidence="9">Catalyzes the reversible interconversion of serine and glycine with tetrahydrofolate (THF) serving as the one-carbon carrier. This reaction serves as the major source of one-carbon groups required for the biosynthesis of purines, thymidylate, methionine, and other important biomolecules. Also exhibits THF-independent aldolase activity toward beta-hydroxyamino acids, producing glycine and aldehydes, via a retro-aldol mechanism. Thus, is able to catalyze the cleavage of L-allo-threonine.</text>
</comment>
<keyword evidence="8 10" id="KW-0663">Pyridoxal phosphate</keyword>
<comment type="subcellular location">
    <subcellularLocation>
        <location evidence="2 10">Cytoplasm</location>
    </subcellularLocation>
</comment>
<dbReference type="InterPro" id="IPR039429">
    <property type="entry name" value="SHMT-like_dom"/>
</dbReference>
<evidence type="ECO:0000256" key="6">
    <source>
        <dbReference type="ARBA" id="ARBA00022563"/>
    </source>
</evidence>
<keyword evidence="6 10" id="KW-0554">One-carbon metabolism</keyword>
<evidence type="ECO:0000256" key="10">
    <source>
        <dbReference type="HAMAP-Rule" id="MF_00051"/>
    </source>
</evidence>
<comment type="caution">
    <text evidence="10">Lacks conserved residue(s) required for the propagation of feature annotation.</text>
</comment>
<dbReference type="Pfam" id="PF00464">
    <property type="entry name" value="SHMT"/>
    <property type="match status" value="1"/>
</dbReference>
<comment type="similarity">
    <text evidence="3 10">Belongs to the SHMT family.</text>
</comment>
<accession>A0A660HN28</accession>
<feature type="domain" description="Serine hydroxymethyltransferase-like" evidence="12">
    <location>
        <begin position="5"/>
        <end position="383"/>
    </location>
</feature>
<dbReference type="GO" id="GO:0032259">
    <property type="term" value="P:methylation"/>
    <property type="evidence" value="ECO:0007669"/>
    <property type="project" value="UniProtKB-KW"/>
</dbReference>
<dbReference type="UniPathway" id="UPA00193"/>
<feature type="modified residue" description="N6-(pyridoxal phosphate)lysine" evidence="10 11">
    <location>
        <position position="227"/>
    </location>
</feature>
<dbReference type="PANTHER" id="PTHR11680">
    <property type="entry name" value="SERINE HYDROXYMETHYLTRANSFERASE"/>
    <property type="match status" value="1"/>
</dbReference>
<dbReference type="GO" id="GO:0030170">
    <property type="term" value="F:pyridoxal phosphate binding"/>
    <property type="evidence" value="ECO:0007669"/>
    <property type="project" value="UniProtKB-UniRule"/>
</dbReference>
<evidence type="ECO:0000256" key="1">
    <source>
        <dbReference type="ARBA" id="ARBA00001933"/>
    </source>
</evidence>
<evidence type="ECO:0000256" key="8">
    <source>
        <dbReference type="ARBA" id="ARBA00022898"/>
    </source>
</evidence>
<keyword evidence="7 10" id="KW-0808">Transferase</keyword>
<dbReference type="InterPro" id="IPR015424">
    <property type="entry name" value="PyrdxlP-dep_Trfase"/>
</dbReference>
<dbReference type="NCBIfam" id="NF000586">
    <property type="entry name" value="PRK00011.1"/>
    <property type="match status" value="1"/>
</dbReference>
<evidence type="ECO:0000313" key="13">
    <source>
        <dbReference type="EMBL" id="AYJ01176.1"/>
    </source>
</evidence>
<dbReference type="EMBL" id="CP025121">
    <property type="protein sequence ID" value="AYJ01176.1"/>
    <property type="molecule type" value="Genomic_DNA"/>
</dbReference>
<reference evidence="13 14" key="1">
    <citation type="journal article" date="2018" name="BMC Genomics">
        <title>Comparative genome analysis of jujube witches'-broom Phytoplasma, an obligate pathogen that causes jujube witches'-broom disease.</title>
        <authorList>
            <person name="Wang J."/>
            <person name="Song L."/>
            <person name="Jiao Q."/>
            <person name="Yang S."/>
            <person name="Gao R."/>
            <person name="Lu X."/>
            <person name="Zhou G."/>
        </authorList>
    </citation>
    <scope>NUCLEOTIDE SEQUENCE [LARGE SCALE GENOMIC DNA]</scope>
    <source>
        <strain evidence="13">Jwb-nky</strain>
    </source>
</reference>
<keyword evidence="14" id="KW-1185">Reference proteome</keyword>
<evidence type="ECO:0000256" key="7">
    <source>
        <dbReference type="ARBA" id="ARBA00022679"/>
    </source>
</evidence>
<dbReference type="Proteomes" id="UP000272462">
    <property type="component" value="Chromosome"/>
</dbReference>
<dbReference type="Gene3D" id="3.40.640.10">
    <property type="entry name" value="Type I PLP-dependent aspartate aminotransferase-like (Major domain)"/>
    <property type="match status" value="1"/>
</dbReference>
<feature type="binding site" evidence="10">
    <location>
        <position position="117"/>
    </location>
    <ligand>
        <name>(6S)-5,6,7,8-tetrahydrofolate</name>
        <dbReference type="ChEBI" id="CHEBI:57453"/>
    </ligand>
</feature>
<dbReference type="HAMAP" id="MF_00051">
    <property type="entry name" value="SHMT"/>
    <property type="match status" value="1"/>
</dbReference>
<dbReference type="UniPathway" id="UPA00288">
    <property type="reaction ID" value="UER01023"/>
</dbReference>
<dbReference type="GO" id="GO:0008168">
    <property type="term" value="F:methyltransferase activity"/>
    <property type="evidence" value="ECO:0007669"/>
    <property type="project" value="UniProtKB-KW"/>
</dbReference>
<dbReference type="InterPro" id="IPR015422">
    <property type="entry name" value="PyrdxlP-dep_Trfase_small"/>
</dbReference>
<evidence type="ECO:0000313" key="14">
    <source>
        <dbReference type="Proteomes" id="UP000272462"/>
    </source>
</evidence>
<comment type="subunit">
    <text evidence="4 10">Homodimer.</text>
</comment>
<evidence type="ECO:0000256" key="9">
    <source>
        <dbReference type="ARBA" id="ARBA00054606"/>
    </source>
</evidence>
<gene>
    <name evidence="10 13" type="primary">glyA</name>
    <name evidence="13" type="ORF">CWO85_01350</name>
</gene>
<keyword evidence="13" id="KW-0489">Methyltransferase</keyword>
<dbReference type="KEGG" id="pzi:CWO85_01350"/>
<evidence type="ECO:0000256" key="4">
    <source>
        <dbReference type="ARBA" id="ARBA00011738"/>
    </source>
</evidence>
<dbReference type="OrthoDB" id="9803846at2"/>
<evidence type="ECO:0000256" key="3">
    <source>
        <dbReference type="ARBA" id="ARBA00006376"/>
    </source>
</evidence>
<feature type="binding site" evidence="10">
    <location>
        <begin position="121"/>
        <end position="123"/>
    </location>
    <ligand>
        <name>(6S)-5,6,7,8-tetrahydrofolate</name>
        <dbReference type="ChEBI" id="CHEBI:57453"/>
    </ligand>
</feature>
<dbReference type="CDD" id="cd00378">
    <property type="entry name" value="SHMT"/>
    <property type="match status" value="1"/>
</dbReference>
<dbReference type="RefSeq" id="WP_121463907.1">
    <property type="nucleotide sequence ID" value="NZ_CP025121.1"/>
</dbReference>
<dbReference type="GO" id="GO:0019264">
    <property type="term" value="P:glycine biosynthetic process from serine"/>
    <property type="evidence" value="ECO:0007669"/>
    <property type="project" value="UniProtKB-UniRule"/>
</dbReference>
<comment type="catalytic activity">
    <reaction evidence="10">
        <text>(6R)-5,10-methylene-5,6,7,8-tetrahydrofolate + glycine + H2O = (6S)-5,6,7,8-tetrahydrofolate + L-serine</text>
        <dbReference type="Rhea" id="RHEA:15481"/>
        <dbReference type="ChEBI" id="CHEBI:15377"/>
        <dbReference type="ChEBI" id="CHEBI:15636"/>
        <dbReference type="ChEBI" id="CHEBI:33384"/>
        <dbReference type="ChEBI" id="CHEBI:57305"/>
        <dbReference type="ChEBI" id="CHEBI:57453"/>
        <dbReference type="EC" id="2.1.2.1"/>
    </reaction>
</comment>
<comment type="pathway">
    <text evidence="10">Amino-acid biosynthesis; glycine biosynthesis; glycine from L-serine: step 1/1.</text>
</comment>
<comment type="pathway">
    <text evidence="10">One-carbon metabolism; tetrahydrofolate interconversion.</text>
</comment>
<keyword evidence="10" id="KW-0028">Amino-acid biosynthesis</keyword>
<keyword evidence="5 10" id="KW-0963">Cytoplasm</keyword>
<dbReference type="PIRSF" id="PIRSF000412">
    <property type="entry name" value="SHMT"/>
    <property type="match status" value="1"/>
</dbReference>
<dbReference type="Gene3D" id="3.90.1150.10">
    <property type="entry name" value="Aspartate Aminotransferase, domain 1"/>
    <property type="match status" value="1"/>
</dbReference>
<dbReference type="GO" id="GO:0005829">
    <property type="term" value="C:cytosol"/>
    <property type="evidence" value="ECO:0007669"/>
    <property type="project" value="TreeGrafter"/>
</dbReference>
<dbReference type="InterPro" id="IPR019798">
    <property type="entry name" value="Ser_HO-MeTrfase_PLP_BS"/>
</dbReference>
<evidence type="ECO:0000256" key="2">
    <source>
        <dbReference type="ARBA" id="ARBA00004496"/>
    </source>
</evidence>
<dbReference type="SUPFAM" id="SSF53383">
    <property type="entry name" value="PLP-dependent transferases"/>
    <property type="match status" value="1"/>
</dbReference>
<comment type="cofactor">
    <cofactor evidence="1 10 11">
        <name>pyridoxal 5'-phosphate</name>
        <dbReference type="ChEBI" id="CHEBI:597326"/>
    </cofactor>
</comment>
<evidence type="ECO:0000259" key="12">
    <source>
        <dbReference type="Pfam" id="PF00464"/>
    </source>
</evidence>
<protein>
    <recommendedName>
        <fullName evidence="10">Serine hydroxymethyltransferase</fullName>
        <shortName evidence="10">SHMT</shortName>
        <shortName evidence="10">Serine methylase</shortName>
        <ecNumber evidence="10">2.1.2.1</ecNumber>
    </recommendedName>
</protein>
<evidence type="ECO:0000256" key="5">
    <source>
        <dbReference type="ARBA" id="ARBA00022490"/>
    </source>
</evidence>